<evidence type="ECO:0000259" key="1">
    <source>
        <dbReference type="Pfam" id="PF00534"/>
    </source>
</evidence>
<dbReference type="InterPro" id="IPR029063">
    <property type="entry name" value="SAM-dependent_MTases_sf"/>
</dbReference>
<sequence length="1595" mass="175234">MTAFVSYAQNFEDVMLWRALKHVEKGFYIDVGANDPTVDSVTKAFYARRWHGINIEPTQFYFDRLAHERPDDINLRVAAGSERGMLTLHEVPQTGLSTPSADIAAQHRREGFDVDTLEVEVLTLNEICAAHVTGDIHFLKIDVEGGEQAVLQGFDLERWRPWILVIEATRPNSQDETFDEWEPLVLAHRYRFAYADGLNRFYVAEEHAELTSALHYPPNVFDGFTTNMHEASVIRMQESEARAARSRHALQDQIVATRAAEDRARKLEADLRTRAKASEEESRKATLQITELKALLRTEIEKGRINSDMLRQREAQLQAPHRSHSWRITAALRAATFVARGRVGSALIEAGMPPARAERLQRVGGTDAGFLKRSSRVLFYVVARAAARLPGSARVGAGLERIIPGPWQWLQRRDAAYKASALMAPVYRGFASTRKFRQQYSRSAPTHGIRPHKVHQFHSGSAVGDAVTNSMFLIQAQLRAMGYESDIFVEHRAPDLADRLLEIDDLPQHADYALIVHHSMGYDAFGRILALPVRKVLMYHNITPSEFLDDSQSTRAYAELGLRQLEQLRPHVSAALAASEYNALELRAYGYDAPIACPLLFDASALIAKAGERPNRRANAPFTILFVGRVVASKGQAELVDAFAEFRRAWGEPCRLVLVGRAAAPDAPYPTEISRRITQHGLQDEVFLTGPVSDSELHAWYGEADVYVSLSKHEGFGVPLIEAMAHDVPVIAWPCGAVPYTLGGAGVLLADRSPGTVAAAILDLAASPERRREIVARQRAVLDGFRLEHQMPHLVQALLTAGAASPRDATVSSVVDNMRVAVTGHINGTYSLATINRMMALTYEAHVPGAVRIIPWENGPVDDLSGVPSRDAQQVAALASRPAPPTGPEFVISQHYPVLVPENIGNAAFALFAWEESLVPPATIDTLAAGFNGVFVPAASVAKALVDSGLPIPVRTTGQPPDLDEFYRLGLKRRAARHEDGHFTFLHVSSCFPRKGVDVLLAAYARAFRKTDHVRLVIKGFPNPHNDVPEQIEALRIRDPDVAEIVMINEDLDIDRMLELYADADSLVLPTRGEGFNLPAAEAMAAGVPLIVTGYGGHLDFCKPTEARFVDFRFQPSGSHVAVSGSVWVEPDQDDLTAALREAFEDGFSGGSADRARRAQAAVRRRLDHKDWVRRVRAAAVEALTAPPSQPLRVAWISTWGVRCGVAEYSRFLMDYLAQPDGGRTAPMLVLADGRTPPSTEANGLHIDPSWALADSDSLDDLARAVAAADSDAIVIQHQPGLILWPDLAHLLKDQRIRNRITVVTLHAALHLLDLPEEERSNVVDALRGTTRILVHRVADLNLLKDLGLTANVTLFPHGVPPRAPTAAARPLTPSDAPVIGCYGFFLPGKGIPRLIESVAQLRQAWPNLKLRLVNAEYPAPESAAEIERCRQLAAALGVSDAIEWDTAFNPHETSMRQLSSCDLLVLPYDESKESASGAVRIALSSGVPVAVTPTAIFEEANDAVHRFAAIDVAAMVSDLDQLLRDQPRRAHLQEITAAWLAERSWDILARRLKGMLHGLRASKSLRAPLPLEDIDVEHEGATAAEESSVPALVR</sequence>
<dbReference type="SUPFAM" id="SSF53335">
    <property type="entry name" value="S-adenosyl-L-methionine-dependent methyltransferases"/>
    <property type="match status" value="1"/>
</dbReference>
<reference evidence="3" key="2">
    <citation type="submission" date="2020-09" db="EMBL/GenBank/DDBJ databases">
        <authorList>
            <person name="Sun Q."/>
            <person name="Zhou Y."/>
        </authorList>
    </citation>
    <scope>NUCLEOTIDE SEQUENCE</scope>
    <source>
        <strain evidence="3">CGMCC 1.15725</strain>
    </source>
</reference>
<dbReference type="NCBIfam" id="TIGR01444">
    <property type="entry name" value="fkbM_fam"/>
    <property type="match status" value="1"/>
</dbReference>
<evidence type="ECO:0000313" key="3">
    <source>
        <dbReference type="EMBL" id="GGF13595.1"/>
    </source>
</evidence>
<dbReference type="Gene3D" id="3.40.50.2000">
    <property type="entry name" value="Glycogen Phosphorylase B"/>
    <property type="match status" value="3"/>
</dbReference>
<feature type="domain" description="Methyltransferase FkbM" evidence="2">
    <location>
        <begin position="30"/>
        <end position="192"/>
    </location>
</feature>
<dbReference type="CDD" id="cd03801">
    <property type="entry name" value="GT4_PimA-like"/>
    <property type="match status" value="2"/>
</dbReference>
<dbReference type="SUPFAM" id="SSF53756">
    <property type="entry name" value="UDP-Glycosyltransferase/glycogen phosphorylase"/>
    <property type="match status" value="3"/>
</dbReference>
<dbReference type="GO" id="GO:0016757">
    <property type="term" value="F:glycosyltransferase activity"/>
    <property type="evidence" value="ECO:0007669"/>
    <property type="project" value="InterPro"/>
</dbReference>
<evidence type="ECO:0000259" key="2">
    <source>
        <dbReference type="Pfam" id="PF05050"/>
    </source>
</evidence>
<dbReference type="Gene3D" id="3.40.50.150">
    <property type="entry name" value="Vaccinia Virus protein VP39"/>
    <property type="match status" value="1"/>
</dbReference>
<dbReference type="InterPro" id="IPR006342">
    <property type="entry name" value="FkbM_mtfrase"/>
</dbReference>
<feature type="domain" description="Glycosyl transferase family 1" evidence="1">
    <location>
        <begin position="973"/>
        <end position="1147"/>
    </location>
</feature>
<dbReference type="Pfam" id="PF05050">
    <property type="entry name" value="Methyltransf_21"/>
    <property type="match status" value="1"/>
</dbReference>
<keyword evidence="4" id="KW-1185">Reference proteome</keyword>
<feature type="domain" description="Glycosyl transferase family 1" evidence="1">
    <location>
        <begin position="1372"/>
        <end position="1536"/>
    </location>
</feature>
<gene>
    <name evidence="3" type="ORF">GCM10011611_19160</name>
</gene>
<dbReference type="RefSeq" id="WP_189044978.1">
    <property type="nucleotide sequence ID" value="NZ_BMJQ01000004.1"/>
</dbReference>
<organism evidence="3 4">
    <name type="scientific">Aliidongia dinghuensis</name>
    <dbReference type="NCBI Taxonomy" id="1867774"/>
    <lineage>
        <taxon>Bacteria</taxon>
        <taxon>Pseudomonadati</taxon>
        <taxon>Pseudomonadota</taxon>
        <taxon>Alphaproteobacteria</taxon>
        <taxon>Rhodospirillales</taxon>
        <taxon>Dongiaceae</taxon>
        <taxon>Aliidongia</taxon>
    </lineage>
</organism>
<feature type="domain" description="Glycosyl transferase family 1" evidence="1">
    <location>
        <begin position="617"/>
        <end position="778"/>
    </location>
</feature>
<dbReference type="PANTHER" id="PTHR46656">
    <property type="entry name" value="PUTATIVE-RELATED"/>
    <property type="match status" value="1"/>
</dbReference>
<dbReference type="PANTHER" id="PTHR46656:SF3">
    <property type="entry name" value="PUTATIVE-RELATED"/>
    <property type="match status" value="1"/>
</dbReference>
<dbReference type="Pfam" id="PF00534">
    <property type="entry name" value="Glycos_transf_1"/>
    <property type="match status" value="3"/>
</dbReference>
<accession>A0A8J3E2W3</accession>
<evidence type="ECO:0000313" key="4">
    <source>
        <dbReference type="Proteomes" id="UP000646365"/>
    </source>
</evidence>
<dbReference type="InterPro" id="IPR001296">
    <property type="entry name" value="Glyco_trans_1"/>
</dbReference>
<dbReference type="Proteomes" id="UP000646365">
    <property type="component" value="Unassembled WGS sequence"/>
</dbReference>
<dbReference type="EMBL" id="BMJQ01000004">
    <property type="protein sequence ID" value="GGF13595.1"/>
    <property type="molecule type" value="Genomic_DNA"/>
</dbReference>
<reference evidence="3" key="1">
    <citation type="journal article" date="2014" name="Int. J. Syst. Evol. Microbiol.">
        <title>Complete genome sequence of Corynebacterium casei LMG S-19264T (=DSM 44701T), isolated from a smear-ripened cheese.</title>
        <authorList>
            <consortium name="US DOE Joint Genome Institute (JGI-PGF)"/>
            <person name="Walter F."/>
            <person name="Albersmeier A."/>
            <person name="Kalinowski J."/>
            <person name="Ruckert C."/>
        </authorList>
    </citation>
    <scope>NUCLEOTIDE SEQUENCE</scope>
    <source>
        <strain evidence="3">CGMCC 1.15725</strain>
    </source>
</reference>
<name>A0A8J3E2W3_9PROT</name>
<protein>
    <recommendedName>
        <fullName evidence="5">FkbM family methyltransferase</fullName>
    </recommendedName>
</protein>
<comment type="caution">
    <text evidence="3">The sequence shown here is derived from an EMBL/GenBank/DDBJ whole genome shotgun (WGS) entry which is preliminary data.</text>
</comment>
<evidence type="ECO:0008006" key="5">
    <source>
        <dbReference type="Google" id="ProtNLM"/>
    </source>
</evidence>
<proteinExistence type="predicted"/>